<evidence type="ECO:0000256" key="2">
    <source>
        <dbReference type="ARBA" id="ARBA00006081"/>
    </source>
</evidence>
<dbReference type="Pfam" id="PF16135">
    <property type="entry name" value="TDBD"/>
    <property type="match status" value="1"/>
</dbReference>
<dbReference type="PANTHER" id="PTHR31413:SF43">
    <property type="entry name" value="NINJA-FAMILY PROTEIN"/>
    <property type="match status" value="1"/>
</dbReference>
<gene>
    <name evidence="6" type="ORF">VNO78_23690</name>
</gene>
<evidence type="ECO:0000256" key="1">
    <source>
        <dbReference type="ARBA" id="ARBA00004123"/>
    </source>
</evidence>
<evidence type="ECO:0000313" key="6">
    <source>
        <dbReference type="EMBL" id="KAK7388863.1"/>
    </source>
</evidence>
<dbReference type="EMBL" id="JAYMYS010000006">
    <property type="protein sequence ID" value="KAK7388863.1"/>
    <property type="molecule type" value="Genomic_DNA"/>
</dbReference>
<comment type="similarity">
    <text evidence="2 4">Belongs to the Ninja family.</text>
</comment>
<dbReference type="InterPro" id="IPR031307">
    <property type="entry name" value="Ninja_fam"/>
</dbReference>
<dbReference type="PANTHER" id="PTHR31413">
    <property type="entry name" value="AFP HOMOLOG 2"/>
    <property type="match status" value="1"/>
</dbReference>
<dbReference type="InterPro" id="IPR032308">
    <property type="entry name" value="TDBD"/>
</dbReference>
<proteinExistence type="inferred from homology"/>
<keyword evidence="3 4" id="KW-0539">Nucleus</keyword>
<sequence length="290" mass="32406">MTSPFSRISMEGFYSVKSNTNTEQIDLSLKLSPCGQNVDEEKMVLTRASSSMVWEKANNSTKMGNGAEEGPFVLCLAEGEKGFVRFGDLQTMRRVRTGKRLLMKKMLMAAAAEAEKSLPVFHPLPHSIDNNLKAFPDPSVDSWHKGRASSNFQTLHRQENDLMVSPKAMEEMTLWPSEITECERQAKRLKHVNSYHKSDAMDIMRQMPSVATTGDSRTGKRIEGLLYKYKRDQVCIVCVCHGSFLSPTEFVMHAGGKEVADPMKHITVSSNSFYSNGDGAGFITHPFLNV</sequence>
<keyword evidence="7" id="KW-1185">Reference proteome</keyword>
<comment type="caution">
    <text evidence="6">The sequence shown here is derived from an EMBL/GenBank/DDBJ whole genome shotgun (WGS) entry which is preliminary data.</text>
</comment>
<reference evidence="6 7" key="1">
    <citation type="submission" date="2024-01" db="EMBL/GenBank/DDBJ databases">
        <title>The genomes of 5 underutilized Papilionoideae crops provide insights into root nodulation and disease resistanc.</title>
        <authorList>
            <person name="Jiang F."/>
        </authorList>
    </citation>
    <scope>NUCLEOTIDE SEQUENCE [LARGE SCALE GENOMIC DNA]</scope>
    <source>
        <strain evidence="6">DUOXIRENSHENG_FW03</strain>
        <tissue evidence="6">Leaves</tissue>
    </source>
</reference>
<evidence type="ECO:0000259" key="5">
    <source>
        <dbReference type="Pfam" id="PF16135"/>
    </source>
</evidence>
<evidence type="ECO:0000256" key="3">
    <source>
        <dbReference type="ARBA" id="ARBA00023242"/>
    </source>
</evidence>
<dbReference type="GO" id="GO:0007165">
    <property type="term" value="P:signal transduction"/>
    <property type="evidence" value="ECO:0007669"/>
    <property type="project" value="InterPro"/>
</dbReference>
<protein>
    <recommendedName>
        <fullName evidence="4">Ninja-family protein</fullName>
    </recommendedName>
    <alternativeName>
        <fullName evidence="4">ABI-binding protein</fullName>
    </alternativeName>
</protein>
<organism evidence="6 7">
    <name type="scientific">Psophocarpus tetragonolobus</name>
    <name type="common">Winged bean</name>
    <name type="synonym">Dolichos tetragonolobus</name>
    <dbReference type="NCBI Taxonomy" id="3891"/>
    <lineage>
        <taxon>Eukaryota</taxon>
        <taxon>Viridiplantae</taxon>
        <taxon>Streptophyta</taxon>
        <taxon>Embryophyta</taxon>
        <taxon>Tracheophyta</taxon>
        <taxon>Spermatophyta</taxon>
        <taxon>Magnoliopsida</taxon>
        <taxon>eudicotyledons</taxon>
        <taxon>Gunneridae</taxon>
        <taxon>Pentapetalae</taxon>
        <taxon>rosids</taxon>
        <taxon>fabids</taxon>
        <taxon>Fabales</taxon>
        <taxon>Fabaceae</taxon>
        <taxon>Papilionoideae</taxon>
        <taxon>50 kb inversion clade</taxon>
        <taxon>NPAAA clade</taxon>
        <taxon>indigoferoid/millettioid clade</taxon>
        <taxon>Phaseoleae</taxon>
        <taxon>Psophocarpus</taxon>
    </lineage>
</organism>
<evidence type="ECO:0000256" key="4">
    <source>
        <dbReference type="RuleBase" id="RU369029"/>
    </source>
</evidence>
<name>A0AAN9S768_PSOTE</name>
<dbReference type="GO" id="GO:0005634">
    <property type="term" value="C:nucleus"/>
    <property type="evidence" value="ECO:0007669"/>
    <property type="project" value="UniProtKB-SubCell"/>
</dbReference>
<dbReference type="AlphaFoldDB" id="A0AAN9S768"/>
<dbReference type="Proteomes" id="UP001386955">
    <property type="component" value="Unassembled WGS sequence"/>
</dbReference>
<comment type="subcellular location">
    <subcellularLocation>
        <location evidence="1 4">Nucleus</location>
    </subcellularLocation>
</comment>
<evidence type="ECO:0000313" key="7">
    <source>
        <dbReference type="Proteomes" id="UP001386955"/>
    </source>
</evidence>
<accession>A0AAN9S768</accession>
<dbReference type="GO" id="GO:0045892">
    <property type="term" value="P:negative regulation of DNA-templated transcription"/>
    <property type="evidence" value="ECO:0007669"/>
    <property type="project" value="TreeGrafter"/>
</dbReference>
<feature type="domain" description="Tify" evidence="5">
    <location>
        <begin position="236"/>
        <end position="270"/>
    </location>
</feature>
<comment type="function">
    <text evidence="4">Acts as a negative regulator of abscisic acid (ABA) response.</text>
</comment>